<organism evidence="2 3">
    <name type="scientific">Lithocarpus litseifolius</name>
    <dbReference type="NCBI Taxonomy" id="425828"/>
    <lineage>
        <taxon>Eukaryota</taxon>
        <taxon>Viridiplantae</taxon>
        <taxon>Streptophyta</taxon>
        <taxon>Embryophyta</taxon>
        <taxon>Tracheophyta</taxon>
        <taxon>Spermatophyta</taxon>
        <taxon>Magnoliopsida</taxon>
        <taxon>eudicotyledons</taxon>
        <taxon>Gunneridae</taxon>
        <taxon>Pentapetalae</taxon>
        <taxon>rosids</taxon>
        <taxon>fabids</taxon>
        <taxon>Fagales</taxon>
        <taxon>Fagaceae</taxon>
        <taxon>Lithocarpus</taxon>
    </lineage>
</organism>
<evidence type="ECO:0000259" key="1">
    <source>
        <dbReference type="PROSITE" id="PS50878"/>
    </source>
</evidence>
<dbReference type="EMBL" id="JAZDWU010000001">
    <property type="protein sequence ID" value="KAL0017054.1"/>
    <property type="molecule type" value="Genomic_DNA"/>
</dbReference>
<dbReference type="InterPro" id="IPR000477">
    <property type="entry name" value="RT_dom"/>
</dbReference>
<keyword evidence="3" id="KW-1185">Reference proteome</keyword>
<evidence type="ECO:0000313" key="2">
    <source>
        <dbReference type="EMBL" id="KAL0017054.1"/>
    </source>
</evidence>
<sequence length="501" mass="57148">MQLFREVIDECGFMDLGFVGPKYTWARHFENGSSIWERLDRGLATNNWFLKFPSTRVHHLRCDSSDHIPLYITFSGLESHNRKKPFRFEEMWLSNPGCNEIVEAVWHGSSTTESNGGILQRVEKCGRDLSWWNRNVFGNVRRELEKLRNLLLKAEGVAVLSGDNTQRYRKNMIDGVRDGEGILRARPEEIVPIFVSYFNTLFSSSGHNGFARVLECVPNVISDEMNASLSRAFEASEVHVALQQMAPLKAPRPDGMPPLFYQHFWGTVNQDVTSSILSWLNSDRLISDNIMVAFETLHCLQRYNSSRHGYMAIKLDMSKAYDRVEWHFLEGIMKKMGFNEGWIKLIMLCVSTVTYSVLVNGEPSGLIHPTRGIRQGDPLSPFLFLLCTEGLNGMIKKAEMDGDIHGFSLCRRGPKLTHLLFADDCLLFCRATMDECGRVLDILKDYEEASGQKINKTKTALFFSKATDAAIKNNIKEAWGVPEIMQYVVGTPFICWEREKS</sequence>
<proteinExistence type="predicted"/>
<dbReference type="InterPro" id="IPR052343">
    <property type="entry name" value="Retrotransposon-Effector_Assoc"/>
</dbReference>
<dbReference type="InterPro" id="IPR036691">
    <property type="entry name" value="Endo/exonu/phosph_ase_sf"/>
</dbReference>
<dbReference type="Gene3D" id="3.60.10.10">
    <property type="entry name" value="Endonuclease/exonuclease/phosphatase"/>
    <property type="match status" value="1"/>
</dbReference>
<feature type="domain" description="Reverse transcriptase" evidence="1">
    <location>
        <begin position="231"/>
        <end position="493"/>
    </location>
</feature>
<name>A0AAW2E3Y6_9ROSI</name>
<gene>
    <name evidence="2" type="ORF">SO802_004123</name>
</gene>
<dbReference type="AlphaFoldDB" id="A0AAW2E3Y6"/>
<dbReference type="PANTHER" id="PTHR46890">
    <property type="entry name" value="NON-LTR RETROLELEMENT REVERSE TRANSCRIPTASE-LIKE PROTEIN-RELATED"/>
    <property type="match status" value="1"/>
</dbReference>
<dbReference type="CDD" id="cd01650">
    <property type="entry name" value="RT_nLTR_like"/>
    <property type="match status" value="1"/>
</dbReference>
<dbReference type="Proteomes" id="UP001459277">
    <property type="component" value="Unassembled WGS sequence"/>
</dbReference>
<dbReference type="SUPFAM" id="SSF56219">
    <property type="entry name" value="DNase I-like"/>
    <property type="match status" value="1"/>
</dbReference>
<protein>
    <recommendedName>
        <fullName evidence="1">Reverse transcriptase domain-containing protein</fullName>
    </recommendedName>
</protein>
<dbReference type="InterPro" id="IPR043502">
    <property type="entry name" value="DNA/RNA_pol_sf"/>
</dbReference>
<dbReference type="SUPFAM" id="SSF56672">
    <property type="entry name" value="DNA/RNA polymerases"/>
    <property type="match status" value="1"/>
</dbReference>
<reference evidence="2 3" key="1">
    <citation type="submission" date="2024-01" db="EMBL/GenBank/DDBJ databases">
        <title>A telomere-to-telomere, gap-free genome of sweet tea (Lithocarpus litseifolius).</title>
        <authorList>
            <person name="Zhou J."/>
        </authorList>
    </citation>
    <scope>NUCLEOTIDE SEQUENCE [LARGE SCALE GENOMIC DNA]</scope>
    <source>
        <strain evidence="2">Zhou-2022a</strain>
        <tissue evidence="2">Leaf</tissue>
    </source>
</reference>
<comment type="caution">
    <text evidence="2">The sequence shown here is derived from an EMBL/GenBank/DDBJ whole genome shotgun (WGS) entry which is preliminary data.</text>
</comment>
<evidence type="ECO:0000313" key="3">
    <source>
        <dbReference type="Proteomes" id="UP001459277"/>
    </source>
</evidence>
<dbReference type="Pfam" id="PF00078">
    <property type="entry name" value="RVT_1"/>
    <property type="match status" value="1"/>
</dbReference>
<dbReference type="PROSITE" id="PS50878">
    <property type="entry name" value="RT_POL"/>
    <property type="match status" value="1"/>
</dbReference>
<dbReference type="PANTHER" id="PTHR46890:SF48">
    <property type="entry name" value="RNA-DIRECTED DNA POLYMERASE"/>
    <property type="match status" value="1"/>
</dbReference>
<accession>A0AAW2E3Y6</accession>